<dbReference type="PANTHER" id="PTHR11757">
    <property type="entry name" value="PROTEASE FAMILY S9A OLIGOPEPTIDASE"/>
    <property type="match status" value="1"/>
</dbReference>
<dbReference type="Pfam" id="PF02897">
    <property type="entry name" value="Peptidase_S9_N"/>
    <property type="match status" value="1"/>
</dbReference>
<evidence type="ECO:0000259" key="6">
    <source>
        <dbReference type="Pfam" id="PF02897"/>
    </source>
</evidence>
<sequence length="684" mass="78839">MQAPKAKKIAHLLETHGHQRIDNYYWMRDRENPEVIEYLNAENDYLKSSLKSTEKFQEELFQEMKSRIKEDDESVPYFKSGYYWYIKYETGGEYPLYCRKKGNLDAPEEVFLNVNLLAEGKAYYLVGGTAATPDLKTLAFASDQVGRRIYEIHFKNLETGEILPDNIPAITGNFAWAADNQTLFYSKQDPDTLRSYQIYSHRLGTPTAEDRLIYEEKDEEFSCVVHKTKSEKYILIHSESTISSEIRFMDSADPTSEFRLLQARIPYVEYAADHYQDHFWIRTNHKAQNFKLVKTPIASPGIENWEDVIEHRETVLLEDFDIFSHFLVVQERTKGLCKINIKPWDGTPGHSLEFDDETYTAWISTNPEFETSILRFGYNSLVTPASTFDYHMVTKEKTLLKQQEIIGGYDSTQYTSARIWAKAEDGVMVPISLVYKIDKFSPDGNNPLLLYSYGSYGYSMDAYFSSSRLSLLDRGFVFAIAHIRGGEDLGRMWYEDGKMLKKRNTFTDYITCAEHLISQKYTSASHLYGMGGSAGGLLMGAVMNMRPDLFNGLIAAVPFVDVVTTMLDESIPLTTGEFQEWGNPKNKDYYEYMLSYSPYDNVEAKEYPNLLITSGLHDSQVQYWEPTKWVAKLRDMKTDSKLLFLHTNMDAGHGGASGRFNSLKEMALEYTFLLYLENRIPSKY</sequence>
<proteinExistence type="inferred from homology"/>
<reference evidence="7 8" key="1">
    <citation type="submission" date="2017-05" db="EMBL/GenBank/DDBJ databases">
        <authorList>
            <person name="Varghese N."/>
            <person name="Submissions S."/>
        </authorList>
    </citation>
    <scope>NUCLEOTIDE SEQUENCE [LARGE SCALE GENOMIC DNA]</scope>
    <source>
        <strain evidence="7 8">DSM 15360</strain>
    </source>
</reference>
<protein>
    <submittedName>
        <fullName evidence="7">Oligopeptidase B</fullName>
    </submittedName>
</protein>
<name>A0ABY1PGP5_9BACT</name>
<dbReference type="Gene3D" id="3.40.50.1820">
    <property type="entry name" value="alpha/beta hydrolase"/>
    <property type="match status" value="1"/>
</dbReference>
<organism evidence="7 8">
    <name type="scientific">Algoriphagus winogradskyi</name>
    <dbReference type="NCBI Taxonomy" id="237017"/>
    <lineage>
        <taxon>Bacteria</taxon>
        <taxon>Pseudomonadati</taxon>
        <taxon>Bacteroidota</taxon>
        <taxon>Cytophagia</taxon>
        <taxon>Cytophagales</taxon>
        <taxon>Cyclobacteriaceae</taxon>
        <taxon>Algoriphagus</taxon>
    </lineage>
</organism>
<dbReference type="InterPro" id="IPR051543">
    <property type="entry name" value="Serine_Peptidase_S9A"/>
</dbReference>
<keyword evidence="4" id="KW-0720">Serine protease</keyword>
<dbReference type="Gene3D" id="2.130.10.120">
    <property type="entry name" value="Prolyl oligopeptidase, N-terminal domain"/>
    <property type="match status" value="1"/>
</dbReference>
<dbReference type="PANTHER" id="PTHR11757:SF19">
    <property type="entry name" value="PROLYL ENDOPEPTIDASE-LIKE"/>
    <property type="match status" value="1"/>
</dbReference>
<keyword evidence="8" id="KW-1185">Reference proteome</keyword>
<gene>
    <name evidence="7" type="ORF">SAMN06265367_10845</name>
</gene>
<accession>A0ABY1PGP5</accession>
<evidence type="ECO:0000256" key="2">
    <source>
        <dbReference type="ARBA" id="ARBA00022670"/>
    </source>
</evidence>
<evidence type="ECO:0000256" key="3">
    <source>
        <dbReference type="ARBA" id="ARBA00022801"/>
    </source>
</evidence>
<comment type="caution">
    <text evidence="7">The sequence shown here is derived from an EMBL/GenBank/DDBJ whole genome shotgun (WGS) entry which is preliminary data.</text>
</comment>
<keyword evidence="3" id="KW-0378">Hydrolase</keyword>
<dbReference type="Proteomes" id="UP001157915">
    <property type="component" value="Unassembled WGS sequence"/>
</dbReference>
<evidence type="ECO:0000313" key="7">
    <source>
        <dbReference type="EMBL" id="SMP32556.1"/>
    </source>
</evidence>
<dbReference type="PRINTS" id="PR00862">
    <property type="entry name" value="PROLIGOPTASE"/>
</dbReference>
<comment type="similarity">
    <text evidence="1">Belongs to the peptidase S9A family.</text>
</comment>
<evidence type="ECO:0000256" key="1">
    <source>
        <dbReference type="ARBA" id="ARBA00005228"/>
    </source>
</evidence>
<dbReference type="RefSeq" id="WP_283414309.1">
    <property type="nucleotide sequence ID" value="NZ_FXUA01000008.1"/>
</dbReference>
<dbReference type="SUPFAM" id="SSF53474">
    <property type="entry name" value="alpha/beta-Hydrolases"/>
    <property type="match status" value="1"/>
</dbReference>
<dbReference type="InterPro" id="IPR002470">
    <property type="entry name" value="Peptidase_S9A"/>
</dbReference>
<dbReference type="InterPro" id="IPR023302">
    <property type="entry name" value="Pept_S9A_N"/>
</dbReference>
<feature type="domain" description="Peptidase S9 prolyl oligopeptidase catalytic" evidence="5">
    <location>
        <begin position="464"/>
        <end position="674"/>
    </location>
</feature>
<dbReference type="SUPFAM" id="SSF50993">
    <property type="entry name" value="Peptidase/esterase 'gauge' domain"/>
    <property type="match status" value="1"/>
</dbReference>
<dbReference type="Pfam" id="PF00326">
    <property type="entry name" value="Peptidase_S9"/>
    <property type="match status" value="1"/>
</dbReference>
<keyword evidence="2" id="KW-0645">Protease</keyword>
<dbReference type="InterPro" id="IPR029058">
    <property type="entry name" value="AB_hydrolase_fold"/>
</dbReference>
<evidence type="ECO:0000256" key="4">
    <source>
        <dbReference type="ARBA" id="ARBA00022825"/>
    </source>
</evidence>
<dbReference type="EMBL" id="FXUA01000008">
    <property type="protein sequence ID" value="SMP32556.1"/>
    <property type="molecule type" value="Genomic_DNA"/>
</dbReference>
<feature type="domain" description="Peptidase S9A N-terminal" evidence="6">
    <location>
        <begin position="4"/>
        <end position="403"/>
    </location>
</feature>
<dbReference type="InterPro" id="IPR001375">
    <property type="entry name" value="Peptidase_S9_cat"/>
</dbReference>
<evidence type="ECO:0000313" key="8">
    <source>
        <dbReference type="Proteomes" id="UP001157915"/>
    </source>
</evidence>
<evidence type="ECO:0000259" key="5">
    <source>
        <dbReference type="Pfam" id="PF00326"/>
    </source>
</evidence>